<dbReference type="GO" id="GO:0031071">
    <property type="term" value="F:cysteine desulfurase activity"/>
    <property type="evidence" value="ECO:0007669"/>
    <property type="project" value="UniProtKB-UniRule"/>
</dbReference>
<dbReference type="InterPro" id="IPR010970">
    <property type="entry name" value="Cys_dSase_SufS"/>
</dbReference>
<dbReference type="PANTHER" id="PTHR43586:SF8">
    <property type="entry name" value="CYSTEINE DESULFURASE 1, CHLOROPLASTIC"/>
    <property type="match status" value="1"/>
</dbReference>
<protein>
    <recommendedName>
        <fullName evidence="8">Cysteine desulfurase</fullName>
        <ecNumber evidence="8">2.8.1.7</ecNumber>
    </recommendedName>
</protein>
<evidence type="ECO:0000256" key="7">
    <source>
        <dbReference type="RuleBase" id="RU004504"/>
    </source>
</evidence>
<evidence type="ECO:0000256" key="3">
    <source>
        <dbReference type="ARBA" id="ARBA00010447"/>
    </source>
</evidence>
<keyword evidence="11" id="KW-1185">Reference proteome</keyword>
<dbReference type="InterPro" id="IPR015424">
    <property type="entry name" value="PyrdxlP-dep_Trfase"/>
</dbReference>
<evidence type="ECO:0000313" key="10">
    <source>
        <dbReference type="EMBL" id="SUE34057.1"/>
    </source>
</evidence>
<organism evidence="10 11">
    <name type="scientific">Rikenella microfusus</name>
    <dbReference type="NCBI Taxonomy" id="28139"/>
    <lineage>
        <taxon>Bacteria</taxon>
        <taxon>Pseudomonadati</taxon>
        <taxon>Bacteroidota</taxon>
        <taxon>Bacteroidia</taxon>
        <taxon>Bacteroidales</taxon>
        <taxon>Rikenellaceae</taxon>
        <taxon>Rikenella</taxon>
    </lineage>
</organism>
<comment type="similarity">
    <text evidence="3 8">Belongs to the class-V pyridoxal-phosphate-dependent aminotransferase family. Csd subfamily.</text>
</comment>
<dbReference type="InterPro" id="IPR015422">
    <property type="entry name" value="PyrdxlP-dep_Trfase_small"/>
</dbReference>
<comment type="function">
    <text evidence="2 8">Catalyzes the removal of elemental sulfur and selenium atoms from L-cysteine, L-cystine, L-selenocysteine, and L-selenocystine to produce L-alanine.</text>
</comment>
<dbReference type="EC" id="2.8.1.7" evidence="8"/>
<keyword evidence="4 8" id="KW-0808">Transferase</keyword>
<dbReference type="InterPro" id="IPR016454">
    <property type="entry name" value="Cysteine_dSase"/>
</dbReference>
<evidence type="ECO:0000256" key="4">
    <source>
        <dbReference type="ARBA" id="ARBA00022679"/>
    </source>
</evidence>
<dbReference type="PANTHER" id="PTHR43586">
    <property type="entry name" value="CYSTEINE DESULFURASE"/>
    <property type="match status" value="1"/>
</dbReference>
<dbReference type="AlphaFoldDB" id="A0A379MT98"/>
<dbReference type="PROSITE" id="PS00595">
    <property type="entry name" value="AA_TRANSFER_CLASS_5"/>
    <property type="match status" value="1"/>
</dbReference>
<dbReference type="Pfam" id="PF00266">
    <property type="entry name" value="Aminotran_5"/>
    <property type="match status" value="1"/>
</dbReference>
<evidence type="ECO:0000313" key="11">
    <source>
        <dbReference type="Proteomes" id="UP000255233"/>
    </source>
</evidence>
<dbReference type="RefSeq" id="WP_027290095.1">
    <property type="nucleotide sequence ID" value="NZ_UGVL01000001.1"/>
</dbReference>
<sequence>MKTLSEIRSDFPILASAVNGKPLVYLDTAATAQKPETVIRTIDSLHRTLNANIHRGIHYMAEETTARYEAAREQVRGLLNAASVREIVFTSGATQSINLVASSFGERFVREGDNLLVTEMEHHSNLVPWQFVAERKGAELRVLPFDDEGALRLDLLPGLIDERTRIVAVTQASNVLGTMPDLRRIIDLAHARGIPVLVDGCQGIVHGLTDVQALDCDFYAFSGHKLYGPTGIGVLYGKEKWLDALPPYMGGGDMVGTVTLPQGTTFAELPLKFEAGTSNYIGAIGLGAAIEYFSSLDSEWLYDHENALLERAADRLVREVDGLRIYGTVPGKSPIVSFTVEGTHPADIGMIIDKLGVAIRTGTHCAEPVMTHYGLTAMCRLSIGLYNTAEEIDTAVAAVKKAVGMLR</sequence>
<evidence type="ECO:0000256" key="2">
    <source>
        <dbReference type="ARBA" id="ARBA00002824"/>
    </source>
</evidence>
<evidence type="ECO:0000256" key="1">
    <source>
        <dbReference type="ARBA" id="ARBA00001933"/>
    </source>
</evidence>
<keyword evidence="5 8" id="KW-0663">Pyridoxal phosphate</keyword>
<name>A0A379MT98_9BACT</name>
<gene>
    <name evidence="10" type="primary">sufS_1</name>
    <name evidence="10" type="ORF">NCTC11190_01274</name>
</gene>
<dbReference type="GO" id="GO:0006534">
    <property type="term" value="P:cysteine metabolic process"/>
    <property type="evidence" value="ECO:0007669"/>
    <property type="project" value="UniProtKB-UniRule"/>
</dbReference>
<evidence type="ECO:0000259" key="9">
    <source>
        <dbReference type="Pfam" id="PF00266"/>
    </source>
</evidence>
<reference evidence="10 11" key="1">
    <citation type="submission" date="2018-06" db="EMBL/GenBank/DDBJ databases">
        <authorList>
            <consortium name="Pathogen Informatics"/>
            <person name="Doyle S."/>
        </authorList>
    </citation>
    <scope>NUCLEOTIDE SEQUENCE [LARGE SCALE GENOMIC DNA]</scope>
    <source>
        <strain evidence="10 11">NCTC11190</strain>
    </source>
</reference>
<proteinExistence type="inferred from homology"/>
<evidence type="ECO:0000256" key="8">
    <source>
        <dbReference type="RuleBase" id="RU004506"/>
    </source>
</evidence>
<evidence type="ECO:0000256" key="6">
    <source>
        <dbReference type="ARBA" id="ARBA00050776"/>
    </source>
</evidence>
<dbReference type="STRING" id="880526.GCA_000427365_00171"/>
<evidence type="ECO:0000256" key="5">
    <source>
        <dbReference type="ARBA" id="ARBA00022898"/>
    </source>
</evidence>
<dbReference type="NCBIfam" id="TIGR01979">
    <property type="entry name" value="sufS"/>
    <property type="match status" value="1"/>
</dbReference>
<dbReference type="EMBL" id="UGVL01000001">
    <property type="protein sequence ID" value="SUE34057.1"/>
    <property type="molecule type" value="Genomic_DNA"/>
</dbReference>
<accession>A0A379MT98</accession>
<dbReference type="InterPro" id="IPR020578">
    <property type="entry name" value="Aminotrans_V_PyrdxlP_BS"/>
</dbReference>
<feature type="domain" description="Aminotransferase class V" evidence="9">
    <location>
        <begin position="24"/>
        <end position="393"/>
    </location>
</feature>
<dbReference type="InterPro" id="IPR015421">
    <property type="entry name" value="PyrdxlP-dep_Trfase_major"/>
</dbReference>
<comment type="catalytic activity">
    <reaction evidence="6 8">
        <text>(sulfur carrier)-H + L-cysteine = (sulfur carrier)-SH + L-alanine</text>
        <dbReference type="Rhea" id="RHEA:43892"/>
        <dbReference type="Rhea" id="RHEA-COMP:14737"/>
        <dbReference type="Rhea" id="RHEA-COMP:14739"/>
        <dbReference type="ChEBI" id="CHEBI:29917"/>
        <dbReference type="ChEBI" id="CHEBI:35235"/>
        <dbReference type="ChEBI" id="CHEBI:57972"/>
        <dbReference type="ChEBI" id="CHEBI:64428"/>
        <dbReference type="EC" id="2.8.1.7"/>
    </reaction>
</comment>
<comment type="cofactor">
    <cofactor evidence="1 7">
        <name>pyridoxal 5'-phosphate</name>
        <dbReference type="ChEBI" id="CHEBI:597326"/>
    </cofactor>
</comment>
<dbReference type="Gene3D" id="3.90.1150.10">
    <property type="entry name" value="Aspartate Aminotransferase, domain 1"/>
    <property type="match status" value="1"/>
</dbReference>
<dbReference type="OrthoDB" id="9804366at2"/>
<dbReference type="InterPro" id="IPR000192">
    <property type="entry name" value="Aminotrans_V_dom"/>
</dbReference>
<dbReference type="CDD" id="cd06453">
    <property type="entry name" value="SufS_like"/>
    <property type="match status" value="1"/>
</dbReference>
<dbReference type="GO" id="GO:0030170">
    <property type="term" value="F:pyridoxal phosphate binding"/>
    <property type="evidence" value="ECO:0007669"/>
    <property type="project" value="UniProtKB-UniRule"/>
</dbReference>
<dbReference type="SUPFAM" id="SSF53383">
    <property type="entry name" value="PLP-dependent transferases"/>
    <property type="match status" value="1"/>
</dbReference>
<dbReference type="Proteomes" id="UP000255233">
    <property type="component" value="Unassembled WGS sequence"/>
</dbReference>
<dbReference type="PIRSF" id="PIRSF005572">
    <property type="entry name" value="NifS"/>
    <property type="match status" value="1"/>
</dbReference>
<dbReference type="Gene3D" id="3.40.640.10">
    <property type="entry name" value="Type I PLP-dependent aspartate aminotransferase-like (Major domain)"/>
    <property type="match status" value="1"/>
</dbReference>